<reference evidence="7 8" key="1">
    <citation type="submission" date="2016-10" db="EMBL/GenBank/DDBJ databases">
        <title>Complete Genome Sequence of Peptococcaceae strain DCMF.</title>
        <authorList>
            <person name="Edwards R.J."/>
            <person name="Holland S.I."/>
            <person name="Deshpande N.P."/>
            <person name="Wong Y.K."/>
            <person name="Ertan H."/>
            <person name="Manefield M."/>
            <person name="Russell T.L."/>
            <person name="Lee M.J."/>
        </authorList>
    </citation>
    <scope>NUCLEOTIDE SEQUENCE [LARGE SCALE GENOMIC DNA]</scope>
    <source>
        <strain evidence="7 8">DCMF</strain>
    </source>
</reference>
<dbReference type="PANTHER" id="PTHR43255:SF1">
    <property type="entry name" value="IRON-SULFUR-BINDING OXIDOREDUCTASE FADF-RELATED"/>
    <property type="match status" value="1"/>
</dbReference>
<keyword evidence="1" id="KW-0004">4Fe-4S</keyword>
<dbReference type="OrthoDB" id="5241828at2"/>
<dbReference type="InterPro" id="IPR028261">
    <property type="entry name" value="DPD_II"/>
</dbReference>
<dbReference type="SUPFAM" id="SSF46548">
    <property type="entry name" value="alpha-helical ferredoxin"/>
    <property type="match status" value="2"/>
</dbReference>
<dbReference type="RefSeq" id="WP_148135009.1">
    <property type="nucleotide sequence ID" value="NZ_CP017634.1"/>
</dbReference>
<gene>
    <name evidence="7" type="ORF">DCMF_14085</name>
</gene>
<dbReference type="AlphaFoldDB" id="A0A3G1KTI1"/>
<dbReference type="InterPro" id="IPR017900">
    <property type="entry name" value="4Fe4S_Fe_S_CS"/>
</dbReference>
<dbReference type="NCBIfam" id="NF045663">
    <property type="entry name" value="diclust_near_Sec"/>
    <property type="match status" value="1"/>
</dbReference>
<keyword evidence="8" id="KW-1185">Reference proteome</keyword>
<dbReference type="GO" id="GO:0051539">
    <property type="term" value="F:4 iron, 4 sulfur cluster binding"/>
    <property type="evidence" value="ECO:0007669"/>
    <property type="project" value="UniProtKB-KW"/>
</dbReference>
<dbReference type="SUPFAM" id="SSF51905">
    <property type="entry name" value="FAD/NAD(P)-binding domain"/>
    <property type="match status" value="1"/>
</dbReference>
<evidence type="ECO:0000313" key="7">
    <source>
        <dbReference type="EMBL" id="ATW25740.1"/>
    </source>
</evidence>
<keyword evidence="4" id="KW-0408">Iron</keyword>
<name>A0A3G1KTI1_FORW1</name>
<dbReference type="PROSITE" id="PS51379">
    <property type="entry name" value="4FE4S_FER_2"/>
    <property type="match status" value="1"/>
</dbReference>
<keyword evidence="2" id="KW-0479">Metal-binding</keyword>
<dbReference type="Proteomes" id="UP000323521">
    <property type="component" value="Chromosome"/>
</dbReference>
<dbReference type="KEGG" id="fwa:DCMF_14085"/>
<evidence type="ECO:0000256" key="1">
    <source>
        <dbReference type="ARBA" id="ARBA00022485"/>
    </source>
</evidence>
<dbReference type="GO" id="GO:0046872">
    <property type="term" value="F:metal ion binding"/>
    <property type="evidence" value="ECO:0007669"/>
    <property type="project" value="UniProtKB-KW"/>
</dbReference>
<evidence type="ECO:0000256" key="3">
    <source>
        <dbReference type="ARBA" id="ARBA00023002"/>
    </source>
</evidence>
<dbReference type="Pfam" id="PF02754">
    <property type="entry name" value="CCG"/>
    <property type="match status" value="2"/>
</dbReference>
<evidence type="ECO:0000259" key="6">
    <source>
        <dbReference type="PROSITE" id="PS51379"/>
    </source>
</evidence>
<keyword evidence="3" id="KW-0560">Oxidoreductase</keyword>
<feature type="domain" description="4Fe-4S ferredoxin-type" evidence="6">
    <location>
        <begin position="349"/>
        <end position="379"/>
    </location>
</feature>
<accession>A0A3G1KTI1</accession>
<dbReference type="InterPro" id="IPR017896">
    <property type="entry name" value="4Fe4S_Fe-S-bd"/>
</dbReference>
<dbReference type="Pfam" id="PF14691">
    <property type="entry name" value="Fer4_20"/>
    <property type="match status" value="1"/>
</dbReference>
<dbReference type="GO" id="GO:0016491">
    <property type="term" value="F:oxidoreductase activity"/>
    <property type="evidence" value="ECO:0007669"/>
    <property type="project" value="UniProtKB-KW"/>
</dbReference>
<dbReference type="InterPro" id="IPR036188">
    <property type="entry name" value="FAD/NAD-bd_sf"/>
</dbReference>
<sequence>MDMKEILCAGDKCIQEEPAFCTNQCPVHVDVRFLMAKVQQGDFTGAFKHYQKQVMFPGIISRICPAPCQEACLRSQLDHPLSIRLIEKACVDFTKTSAVNRFAIPRKKKQVCIVGGGLSGLSCGLNLSRKGYQVKLLEQSGRLGGKLWQMSPEMLPPEIISQELDLVRNDEDLEIFLHTKVDQLDGLEGDAFFVATGREGDPFDLINAEDHRVSFHPLTLESSQKGVFVGGSLLATEGEDSAINSIAQGLRAARSIERYLKNASLTEGREGEVYQKTRLHTNLPHQEPKPAVLPARPGAGYTKEEAGEEAGRCLLCECKSCVRACQLLERYREYPKKYITNIQQSLHLFEVVAGRFINSCNLCGLCKEVCPTDLDMSEICLSSRRILHRGGKLPPAFHDFWLRDMQFSGGEKAFLSLNPPGRENSSYLFFPGCQLGASRPEYVIKAYQYLSTRLPNGVALTLGCCGAPAAWAGREELHHQVIQAVQTSWEKLGKPTVILACPTCLKMFQQYLPELKAVTLWNVIKEYGLPEETARGNGITVTVYDSCSSRYDPATQESIRQLLGQADYHIAELPYHGKYAQCCSYGGLIYSANPTLAQEIIKKRTEASPYHYVTYCTNCRDTFAADGKAAWHMLDLLFGSGSEHEAKRKPPSLSQRWENRITLKKQLLKEIWGVDVTMDQRDHERIALLVPAEVQEKMDRELILLDDVKGVIHYAESTGNRLFDTKRKHFISYLPKGIITYWVEYLPKEDSYEIMNVYSHRIRIGEGER</sequence>
<organism evidence="7 8">
    <name type="scientific">Formimonas warabiya</name>
    <dbReference type="NCBI Taxonomy" id="1761012"/>
    <lineage>
        <taxon>Bacteria</taxon>
        <taxon>Bacillati</taxon>
        <taxon>Bacillota</taxon>
        <taxon>Clostridia</taxon>
        <taxon>Eubacteriales</taxon>
        <taxon>Peptococcaceae</taxon>
        <taxon>Candidatus Formimonas</taxon>
    </lineage>
</organism>
<evidence type="ECO:0000256" key="5">
    <source>
        <dbReference type="ARBA" id="ARBA00023014"/>
    </source>
</evidence>
<dbReference type="Pfam" id="PF13534">
    <property type="entry name" value="Fer4_17"/>
    <property type="match status" value="1"/>
</dbReference>
<dbReference type="PANTHER" id="PTHR43255">
    <property type="entry name" value="IRON-SULFUR-BINDING OXIDOREDUCTASE FADF-RELATED-RELATED"/>
    <property type="match status" value="1"/>
</dbReference>
<dbReference type="Gene3D" id="3.50.50.60">
    <property type="entry name" value="FAD/NAD(P)-binding domain"/>
    <property type="match status" value="1"/>
</dbReference>
<evidence type="ECO:0000256" key="4">
    <source>
        <dbReference type="ARBA" id="ARBA00023004"/>
    </source>
</evidence>
<dbReference type="GO" id="GO:0005886">
    <property type="term" value="C:plasma membrane"/>
    <property type="evidence" value="ECO:0007669"/>
    <property type="project" value="TreeGrafter"/>
</dbReference>
<dbReference type="Pfam" id="PF13450">
    <property type="entry name" value="NAD_binding_8"/>
    <property type="match status" value="1"/>
</dbReference>
<dbReference type="PROSITE" id="PS00198">
    <property type="entry name" value="4FE4S_FER_1"/>
    <property type="match status" value="1"/>
</dbReference>
<evidence type="ECO:0000313" key="8">
    <source>
        <dbReference type="Proteomes" id="UP000323521"/>
    </source>
</evidence>
<proteinExistence type="predicted"/>
<dbReference type="InterPro" id="IPR004017">
    <property type="entry name" value="Cys_rich_dom"/>
</dbReference>
<evidence type="ECO:0000256" key="2">
    <source>
        <dbReference type="ARBA" id="ARBA00022723"/>
    </source>
</evidence>
<dbReference type="EMBL" id="CP017634">
    <property type="protein sequence ID" value="ATW25740.1"/>
    <property type="molecule type" value="Genomic_DNA"/>
</dbReference>
<dbReference type="InterPro" id="IPR009051">
    <property type="entry name" value="Helical_ferredxn"/>
</dbReference>
<protein>
    <recommendedName>
        <fullName evidence="6">4Fe-4S ferredoxin-type domain-containing protein</fullName>
    </recommendedName>
</protein>
<dbReference type="Gene3D" id="1.10.1060.10">
    <property type="entry name" value="Alpha-helical ferredoxin"/>
    <property type="match status" value="2"/>
</dbReference>
<keyword evidence="5" id="KW-0411">Iron-sulfur</keyword>
<dbReference type="InterPro" id="IPR051460">
    <property type="entry name" value="HdrC_iron-sulfur_subunit"/>
</dbReference>